<dbReference type="Pfam" id="PF00005">
    <property type="entry name" value="ABC_tran"/>
    <property type="match status" value="1"/>
</dbReference>
<dbReference type="EC" id="7.6.2.9" evidence="9"/>
<evidence type="ECO:0000256" key="1">
    <source>
        <dbReference type="ARBA" id="ARBA00022448"/>
    </source>
</evidence>
<gene>
    <name evidence="11" type="ORF">ATK74_2383</name>
</gene>
<evidence type="ECO:0000256" key="8">
    <source>
        <dbReference type="ARBA" id="ARBA00023136"/>
    </source>
</evidence>
<dbReference type="PROSITE" id="PS50893">
    <property type="entry name" value="ABC_TRANSPORTER_2"/>
    <property type="match status" value="1"/>
</dbReference>
<evidence type="ECO:0000313" key="12">
    <source>
        <dbReference type="Proteomes" id="UP000226079"/>
    </source>
</evidence>
<dbReference type="OrthoDB" id="3180400at2"/>
<organism evidence="11 12">
    <name type="scientific">Propionicimonas paludicola</name>
    <dbReference type="NCBI Taxonomy" id="185243"/>
    <lineage>
        <taxon>Bacteria</taxon>
        <taxon>Bacillati</taxon>
        <taxon>Actinomycetota</taxon>
        <taxon>Actinomycetes</taxon>
        <taxon>Propionibacteriales</taxon>
        <taxon>Nocardioidaceae</taxon>
        <taxon>Propionicimonas</taxon>
    </lineage>
</organism>
<comment type="caution">
    <text evidence="11">The sequence shown here is derived from an EMBL/GenBank/DDBJ whole genome shotgun (WGS) entry which is preliminary data.</text>
</comment>
<keyword evidence="7" id="KW-0406">Ion transport</keyword>
<dbReference type="InterPro" id="IPR017871">
    <property type="entry name" value="ABC_transporter-like_CS"/>
</dbReference>
<dbReference type="CDD" id="cd03259">
    <property type="entry name" value="ABC_Carb_Solutes_like"/>
    <property type="match status" value="1"/>
</dbReference>
<dbReference type="PANTHER" id="PTHR42781:SF4">
    <property type="entry name" value="SPERMIDINE_PUTRESCINE IMPORT ATP-BINDING PROTEIN POTA"/>
    <property type="match status" value="1"/>
</dbReference>
<proteinExistence type="predicted"/>
<keyword evidence="4" id="KW-0547">Nucleotide-binding</keyword>
<dbReference type="FunFam" id="3.40.50.300:FF:000425">
    <property type="entry name" value="Probable ABC transporter, ATP-binding subunit"/>
    <property type="match status" value="1"/>
</dbReference>
<keyword evidence="2" id="KW-1003">Cell membrane</keyword>
<evidence type="ECO:0000259" key="10">
    <source>
        <dbReference type="PROSITE" id="PS50893"/>
    </source>
</evidence>
<dbReference type="InterPro" id="IPR003593">
    <property type="entry name" value="AAA+_ATPase"/>
</dbReference>
<dbReference type="GO" id="GO:0016887">
    <property type="term" value="F:ATP hydrolysis activity"/>
    <property type="evidence" value="ECO:0007669"/>
    <property type="project" value="InterPro"/>
</dbReference>
<keyword evidence="5 11" id="KW-0067">ATP-binding</keyword>
<dbReference type="Gene3D" id="3.40.50.300">
    <property type="entry name" value="P-loop containing nucleotide triphosphate hydrolases"/>
    <property type="match status" value="1"/>
</dbReference>
<evidence type="ECO:0000256" key="9">
    <source>
        <dbReference type="ARBA" id="ARBA00066388"/>
    </source>
</evidence>
<dbReference type="GO" id="GO:0016020">
    <property type="term" value="C:membrane"/>
    <property type="evidence" value="ECO:0007669"/>
    <property type="project" value="InterPro"/>
</dbReference>
<keyword evidence="12" id="KW-1185">Reference proteome</keyword>
<keyword evidence="8" id="KW-0472">Membrane</keyword>
<dbReference type="AlphaFoldDB" id="A0A2A9CTL8"/>
<evidence type="ECO:0000256" key="2">
    <source>
        <dbReference type="ARBA" id="ARBA00022475"/>
    </source>
</evidence>
<evidence type="ECO:0000313" key="11">
    <source>
        <dbReference type="EMBL" id="PFG17807.1"/>
    </source>
</evidence>
<accession>A0A2A9CTL8</accession>
<keyword evidence="6" id="KW-0408">Iron</keyword>
<dbReference type="SUPFAM" id="SSF52540">
    <property type="entry name" value="P-loop containing nucleoside triphosphate hydrolases"/>
    <property type="match status" value="1"/>
</dbReference>
<dbReference type="SMART" id="SM00382">
    <property type="entry name" value="AAA"/>
    <property type="match status" value="1"/>
</dbReference>
<protein>
    <recommendedName>
        <fullName evidence="9">ABC-type quaternary amine transporter</fullName>
        <ecNumber evidence="9">7.6.2.9</ecNumber>
    </recommendedName>
</protein>
<dbReference type="InterPro" id="IPR015853">
    <property type="entry name" value="ABC_transpr_FbpC"/>
</dbReference>
<evidence type="ECO:0000256" key="6">
    <source>
        <dbReference type="ARBA" id="ARBA00023004"/>
    </source>
</evidence>
<reference evidence="11 12" key="1">
    <citation type="submission" date="2017-10" db="EMBL/GenBank/DDBJ databases">
        <title>Sequencing the genomes of 1000 actinobacteria strains.</title>
        <authorList>
            <person name="Klenk H.-P."/>
        </authorList>
    </citation>
    <scope>NUCLEOTIDE SEQUENCE [LARGE SCALE GENOMIC DNA]</scope>
    <source>
        <strain evidence="11 12">DSM 15597</strain>
    </source>
</reference>
<dbReference type="GO" id="GO:0005524">
    <property type="term" value="F:ATP binding"/>
    <property type="evidence" value="ECO:0007669"/>
    <property type="project" value="UniProtKB-KW"/>
</dbReference>
<dbReference type="InterPro" id="IPR027417">
    <property type="entry name" value="P-loop_NTPase"/>
</dbReference>
<dbReference type="InterPro" id="IPR003439">
    <property type="entry name" value="ABC_transporter-like_ATP-bd"/>
</dbReference>
<evidence type="ECO:0000256" key="7">
    <source>
        <dbReference type="ARBA" id="ARBA00023065"/>
    </source>
</evidence>
<feature type="domain" description="ABC transporter" evidence="10">
    <location>
        <begin position="5"/>
        <end position="233"/>
    </location>
</feature>
<evidence type="ECO:0000256" key="3">
    <source>
        <dbReference type="ARBA" id="ARBA00022496"/>
    </source>
</evidence>
<dbReference type="Proteomes" id="UP000226079">
    <property type="component" value="Unassembled WGS sequence"/>
</dbReference>
<dbReference type="EMBL" id="PDJC01000001">
    <property type="protein sequence ID" value="PFG17807.1"/>
    <property type="molecule type" value="Genomic_DNA"/>
</dbReference>
<dbReference type="GO" id="GO:0015408">
    <property type="term" value="F:ABC-type ferric iron transporter activity"/>
    <property type="evidence" value="ECO:0007669"/>
    <property type="project" value="InterPro"/>
</dbReference>
<dbReference type="PROSITE" id="PS00211">
    <property type="entry name" value="ABC_TRANSPORTER_1"/>
    <property type="match status" value="1"/>
</dbReference>
<keyword evidence="3" id="KW-0410">Iron transport</keyword>
<dbReference type="PANTHER" id="PTHR42781">
    <property type="entry name" value="SPERMIDINE/PUTRESCINE IMPORT ATP-BINDING PROTEIN POTA"/>
    <property type="match status" value="1"/>
</dbReference>
<name>A0A2A9CTL8_9ACTN</name>
<sequence length="328" mass="34165">MVSGLQVRGAGVRYGSVVAVAEVSVEVAPGEIVALLGASGSGKSSLLRGVAGLEPLATGSVHWDGVELTSTPVHRRGFVMMFQDGQLFPHRTVAGNVGYALTGMSRTDRDARVAELLELVGLAGYQRRPVTELSGGQAQRVALARSLAAKPRLLLLDEPLSALDRGLRERLVEVLGSSLRATGTSALYVTHDQDEAFAIADRVGVLVDGRLRQIDPPRHLWHHPADATVASFLGYDPLLSPAEALALGWPGGPPSGQVAVGPSGLVERADGVALPVLEVRHRRGPSEATVRLPGGQSGQVRVSDDVAAGVELRVGLEPSGCAVVPPGD</sequence>
<dbReference type="InterPro" id="IPR050093">
    <property type="entry name" value="ABC_SmlMolc_Importer"/>
</dbReference>
<evidence type="ECO:0000256" key="4">
    <source>
        <dbReference type="ARBA" id="ARBA00022741"/>
    </source>
</evidence>
<keyword evidence="1" id="KW-0813">Transport</keyword>
<dbReference type="GO" id="GO:0015418">
    <property type="term" value="F:ABC-type quaternary ammonium compound transporting activity"/>
    <property type="evidence" value="ECO:0007669"/>
    <property type="project" value="UniProtKB-EC"/>
</dbReference>
<evidence type="ECO:0000256" key="5">
    <source>
        <dbReference type="ARBA" id="ARBA00022840"/>
    </source>
</evidence>